<dbReference type="Gene3D" id="3.40.50.720">
    <property type="entry name" value="NAD(P)-binding Rossmann-like Domain"/>
    <property type="match status" value="1"/>
</dbReference>
<dbReference type="PANTHER" id="PTHR14239">
    <property type="entry name" value="DUDULIN-RELATED"/>
    <property type="match status" value="1"/>
</dbReference>
<reference evidence="3 4" key="1">
    <citation type="submission" date="2019-02" db="EMBL/GenBank/DDBJ databases">
        <title>Draft Genome Sequences of Six Type Strains of the Genus Massilia.</title>
        <authorList>
            <person name="Miess H."/>
            <person name="Frediansyhah A."/>
            <person name="Gross H."/>
        </authorList>
    </citation>
    <scope>NUCLEOTIDE SEQUENCE [LARGE SCALE GENOMIC DNA]</scope>
    <source>
        <strain evidence="3 4">DSM 17473</strain>
    </source>
</reference>
<keyword evidence="4" id="KW-1185">Reference proteome</keyword>
<protein>
    <submittedName>
        <fullName evidence="3">NADP oxidoreductase</fullName>
    </submittedName>
</protein>
<dbReference type="SUPFAM" id="SSF51735">
    <property type="entry name" value="NAD(P)-binding Rossmann-fold domains"/>
    <property type="match status" value="1"/>
</dbReference>
<name>A0A4P6L1N5_9BURK</name>
<dbReference type="InterPro" id="IPR036291">
    <property type="entry name" value="NAD(P)-bd_dom_sf"/>
</dbReference>
<dbReference type="KEGG" id="plue:EWM63_22350"/>
<dbReference type="PANTHER" id="PTHR14239:SF10">
    <property type="entry name" value="REDUCTASE"/>
    <property type="match status" value="1"/>
</dbReference>
<gene>
    <name evidence="3" type="ORF">EWM63_22350</name>
</gene>
<accession>A0A4P6L1N5</accession>
<evidence type="ECO:0000313" key="4">
    <source>
        <dbReference type="Proteomes" id="UP000290637"/>
    </source>
</evidence>
<dbReference type="EMBL" id="CP035913">
    <property type="protein sequence ID" value="QBE65390.1"/>
    <property type="molecule type" value="Genomic_DNA"/>
</dbReference>
<evidence type="ECO:0000256" key="1">
    <source>
        <dbReference type="ARBA" id="ARBA00023002"/>
    </source>
</evidence>
<dbReference type="InterPro" id="IPR028939">
    <property type="entry name" value="P5C_Rdtase_cat_N"/>
</dbReference>
<keyword evidence="1" id="KW-0560">Oxidoreductase</keyword>
<dbReference type="AlphaFoldDB" id="A0A4P6L1N5"/>
<sequence>MNTTTNATTNTVKPVTTVGIIGAGAIGQAIAKQLVRAGIDVILSNSRGPASLAGAVDALGPRATAGTPQQAAQADIVFVSVNWSRLEEAVAGIDWTGRIVIDANNPVLLPGYRLADLGGRNSSQVFASLVPGARVVKAFNTLLAAVLASDPHEGGGRRVVFQSGDDREAKAVVAGLIERLGFAGIDLGSLEVGGALQQFPGGVLPAVNLVKLG</sequence>
<dbReference type="RefSeq" id="WP_130188500.1">
    <property type="nucleotide sequence ID" value="NZ_CP035913.1"/>
</dbReference>
<evidence type="ECO:0000259" key="2">
    <source>
        <dbReference type="Pfam" id="PF03807"/>
    </source>
</evidence>
<feature type="domain" description="Pyrroline-5-carboxylate reductase catalytic N-terminal" evidence="2">
    <location>
        <begin position="17"/>
        <end position="106"/>
    </location>
</feature>
<dbReference type="GO" id="GO:0016491">
    <property type="term" value="F:oxidoreductase activity"/>
    <property type="evidence" value="ECO:0007669"/>
    <property type="project" value="UniProtKB-KW"/>
</dbReference>
<evidence type="ECO:0000313" key="3">
    <source>
        <dbReference type="EMBL" id="QBE65390.1"/>
    </source>
</evidence>
<dbReference type="OrthoDB" id="5499754at2"/>
<dbReference type="Proteomes" id="UP000290637">
    <property type="component" value="Chromosome"/>
</dbReference>
<proteinExistence type="predicted"/>
<dbReference type="InterPro" id="IPR051267">
    <property type="entry name" value="STEAP_metalloreductase"/>
</dbReference>
<dbReference type="Pfam" id="PF03807">
    <property type="entry name" value="F420_oxidored"/>
    <property type="match status" value="1"/>
</dbReference>
<organism evidence="3 4">
    <name type="scientific">Pseudoduganella lutea</name>
    <dbReference type="NCBI Taxonomy" id="321985"/>
    <lineage>
        <taxon>Bacteria</taxon>
        <taxon>Pseudomonadati</taxon>
        <taxon>Pseudomonadota</taxon>
        <taxon>Betaproteobacteria</taxon>
        <taxon>Burkholderiales</taxon>
        <taxon>Oxalobacteraceae</taxon>
        <taxon>Telluria group</taxon>
        <taxon>Pseudoduganella</taxon>
    </lineage>
</organism>